<evidence type="ECO:0000313" key="3">
    <source>
        <dbReference type="Proteomes" id="UP000289738"/>
    </source>
</evidence>
<dbReference type="AlphaFoldDB" id="A0A444ZNW0"/>
<name>A0A444ZNW0_ARAHY</name>
<feature type="compositionally biased region" description="Basic and acidic residues" evidence="1">
    <location>
        <begin position="1"/>
        <end position="11"/>
    </location>
</feature>
<evidence type="ECO:0000313" key="2">
    <source>
        <dbReference type="EMBL" id="RYR15870.1"/>
    </source>
</evidence>
<evidence type="ECO:0000256" key="1">
    <source>
        <dbReference type="SAM" id="MobiDB-lite"/>
    </source>
</evidence>
<accession>A0A444ZNW0</accession>
<sequence>MGDPNHHENHDAPTQGSGTTLAIISVVDHNLPYEPPLHHHHHHCPRRPRHRVASQHPPQLRQPSRHSPALRRQPLPRLPDPPLSLGSAVSR</sequence>
<dbReference type="EMBL" id="SDMP01000014">
    <property type="protein sequence ID" value="RYR15870.1"/>
    <property type="molecule type" value="Genomic_DNA"/>
</dbReference>
<feature type="compositionally biased region" description="Basic residues" evidence="1">
    <location>
        <begin position="38"/>
        <end position="53"/>
    </location>
</feature>
<dbReference type="Proteomes" id="UP000289738">
    <property type="component" value="Chromosome B04"/>
</dbReference>
<organism evidence="2 3">
    <name type="scientific">Arachis hypogaea</name>
    <name type="common">Peanut</name>
    <dbReference type="NCBI Taxonomy" id="3818"/>
    <lineage>
        <taxon>Eukaryota</taxon>
        <taxon>Viridiplantae</taxon>
        <taxon>Streptophyta</taxon>
        <taxon>Embryophyta</taxon>
        <taxon>Tracheophyta</taxon>
        <taxon>Spermatophyta</taxon>
        <taxon>Magnoliopsida</taxon>
        <taxon>eudicotyledons</taxon>
        <taxon>Gunneridae</taxon>
        <taxon>Pentapetalae</taxon>
        <taxon>rosids</taxon>
        <taxon>fabids</taxon>
        <taxon>Fabales</taxon>
        <taxon>Fabaceae</taxon>
        <taxon>Papilionoideae</taxon>
        <taxon>50 kb inversion clade</taxon>
        <taxon>dalbergioids sensu lato</taxon>
        <taxon>Dalbergieae</taxon>
        <taxon>Pterocarpus clade</taxon>
        <taxon>Arachis</taxon>
    </lineage>
</organism>
<protein>
    <submittedName>
        <fullName evidence="2">Uncharacterized protein</fullName>
    </submittedName>
</protein>
<proteinExistence type="predicted"/>
<feature type="region of interest" description="Disordered" evidence="1">
    <location>
        <begin position="1"/>
        <end position="91"/>
    </location>
</feature>
<comment type="caution">
    <text evidence="2">The sequence shown here is derived from an EMBL/GenBank/DDBJ whole genome shotgun (WGS) entry which is preliminary data.</text>
</comment>
<reference evidence="2 3" key="1">
    <citation type="submission" date="2019-01" db="EMBL/GenBank/DDBJ databases">
        <title>Sequencing of cultivated peanut Arachis hypogaea provides insights into genome evolution and oil improvement.</title>
        <authorList>
            <person name="Chen X."/>
        </authorList>
    </citation>
    <scope>NUCLEOTIDE SEQUENCE [LARGE SCALE GENOMIC DNA]</scope>
    <source>
        <strain evidence="3">cv. Fuhuasheng</strain>
        <tissue evidence="2">Leaves</tissue>
    </source>
</reference>
<feature type="compositionally biased region" description="Polar residues" evidence="1">
    <location>
        <begin position="12"/>
        <end position="22"/>
    </location>
</feature>
<gene>
    <name evidence="2" type="ORF">Ahy_B04g072804</name>
</gene>
<keyword evidence="3" id="KW-1185">Reference proteome</keyword>